<evidence type="ECO:0000256" key="3">
    <source>
        <dbReference type="ARBA" id="ARBA00022617"/>
    </source>
</evidence>
<reference evidence="12 14" key="1">
    <citation type="submission" date="2017-01" db="EMBL/GenBank/DDBJ databases">
        <title>Complete Genome Sequence of Paenalcaligenes hominis, Isolated from a paraplegic Patient with neurogenic bladder.</title>
        <authorList>
            <person name="Mukhopadhyay R."/>
            <person name="Joaquin J."/>
            <person name="Hogue R."/>
            <person name="Kilaru A."/>
            <person name="Jospin G."/>
            <person name="Mars K."/>
            <person name="Eisen J.A."/>
            <person name="Chaturvedi V."/>
        </authorList>
    </citation>
    <scope>NUCLEOTIDE SEQUENCE [LARGE SCALE GENOMIC DNA]</scope>
    <source>
        <strain evidence="12 14">15S00501</strain>
    </source>
</reference>
<evidence type="ECO:0000256" key="6">
    <source>
        <dbReference type="ARBA" id="ARBA00022982"/>
    </source>
</evidence>
<feature type="binding site" description="covalent" evidence="8">
    <location>
        <position position="164"/>
    </location>
    <ligand>
        <name>heme c</name>
        <dbReference type="ChEBI" id="CHEBI:61717"/>
        <label>2</label>
    </ligand>
</feature>
<dbReference type="EMBL" id="DYTQ01000027">
    <property type="protein sequence ID" value="HJH23291.1"/>
    <property type="molecule type" value="Genomic_DNA"/>
</dbReference>
<dbReference type="GO" id="GO:0042597">
    <property type="term" value="C:periplasmic space"/>
    <property type="evidence" value="ECO:0007669"/>
    <property type="project" value="UniProtKB-SubCell"/>
</dbReference>
<comment type="PTM">
    <text evidence="8">Binds 2 heme c groups covalently per subunit.</text>
</comment>
<gene>
    <name evidence="13" type="ORF">K8U84_01910</name>
    <name evidence="12" type="ORF">PAEH1_07830</name>
</gene>
<dbReference type="GO" id="GO:0005506">
    <property type="term" value="F:iron ion binding"/>
    <property type="evidence" value="ECO:0007669"/>
    <property type="project" value="InterPro"/>
</dbReference>
<dbReference type="AlphaFoldDB" id="A0A1U9K0H2"/>
<reference evidence="13" key="2">
    <citation type="journal article" date="2021" name="PeerJ">
        <title>Extensive microbial diversity within the chicken gut microbiome revealed by metagenomics and culture.</title>
        <authorList>
            <person name="Gilroy R."/>
            <person name="Ravi A."/>
            <person name="Getino M."/>
            <person name="Pursley I."/>
            <person name="Horton D.L."/>
            <person name="Alikhan N.F."/>
            <person name="Baker D."/>
            <person name="Gharbi K."/>
            <person name="Hall N."/>
            <person name="Watson M."/>
            <person name="Adriaenssens E.M."/>
            <person name="Foster-Nyarko E."/>
            <person name="Jarju S."/>
            <person name="Secka A."/>
            <person name="Antonio M."/>
            <person name="Oren A."/>
            <person name="Chaudhuri R.R."/>
            <person name="La Ragione R."/>
            <person name="Hildebrand F."/>
            <person name="Pallen M.J."/>
        </authorList>
    </citation>
    <scope>NUCLEOTIDE SEQUENCE</scope>
    <source>
        <strain evidence="13">CHK175-13533</strain>
    </source>
</reference>
<keyword evidence="6" id="KW-0249">Electron transport</keyword>
<dbReference type="PANTHER" id="PTHR33751:SF9">
    <property type="entry name" value="CYTOCHROME C4"/>
    <property type="match status" value="1"/>
</dbReference>
<accession>A0A1U9K0H2</accession>
<evidence type="ECO:0000256" key="2">
    <source>
        <dbReference type="ARBA" id="ARBA00022448"/>
    </source>
</evidence>
<evidence type="ECO:0000313" key="13">
    <source>
        <dbReference type="EMBL" id="HJH23291.1"/>
    </source>
</evidence>
<dbReference type="PIRSF" id="PIRSF000005">
    <property type="entry name" value="Cytochrome_c4"/>
    <property type="match status" value="1"/>
</dbReference>
<sequence length="231" mass="24760">MKRVLSKFIITSSLIAGCSVLNFAYAAEAAKPDLQKGEQLYINGNMSKGVLACVTCHGEAGNSTLSANPNLAHQPFEYIVKQLHDFNSSKEGVPAPRLGAGGAPSVMASIAAGMTEEDMRNVAFYLSQQDLDLEKAATATNLESLERGQKIWRGGLPERGVAACAACHAPNGAGIPGQYPRLSGQFPSYIAEQLRLFRSGDRNNQVMMHEIADRMNDKDIDAVADYAAGLR</sequence>
<feature type="binding site" description="covalent" evidence="8">
    <location>
        <position position="167"/>
    </location>
    <ligand>
        <name>heme c</name>
        <dbReference type="ChEBI" id="CHEBI:61717"/>
        <label>2</label>
    </ligand>
</feature>
<protein>
    <submittedName>
        <fullName evidence="13">C-type cytochrome</fullName>
    </submittedName>
    <submittedName>
        <fullName evidence="12">Cytochrome c4</fullName>
    </submittedName>
</protein>
<dbReference type="InterPro" id="IPR009056">
    <property type="entry name" value="Cyt_c-like_dom"/>
</dbReference>
<feature type="binding site" description="axial binding residue" evidence="9">
    <location>
        <position position="57"/>
    </location>
    <ligand>
        <name>heme c</name>
        <dbReference type="ChEBI" id="CHEBI:61717"/>
        <label>1</label>
    </ligand>
    <ligandPart>
        <name>Fe</name>
        <dbReference type="ChEBI" id="CHEBI:18248"/>
    </ligandPart>
</feature>
<dbReference type="PROSITE" id="PS51007">
    <property type="entry name" value="CYTC"/>
    <property type="match status" value="2"/>
</dbReference>
<dbReference type="Pfam" id="PF00034">
    <property type="entry name" value="Cytochrom_C"/>
    <property type="match status" value="2"/>
</dbReference>
<dbReference type="PANTHER" id="PTHR33751">
    <property type="entry name" value="CBB3-TYPE CYTOCHROME C OXIDASE SUBUNIT FIXP"/>
    <property type="match status" value="1"/>
</dbReference>
<keyword evidence="5" id="KW-0574">Periplasm</keyword>
<evidence type="ECO:0000256" key="4">
    <source>
        <dbReference type="ARBA" id="ARBA00022723"/>
    </source>
</evidence>
<dbReference type="GO" id="GO:0020037">
    <property type="term" value="F:heme binding"/>
    <property type="evidence" value="ECO:0007669"/>
    <property type="project" value="InterPro"/>
</dbReference>
<evidence type="ECO:0000256" key="1">
    <source>
        <dbReference type="ARBA" id="ARBA00004418"/>
    </source>
</evidence>
<dbReference type="InterPro" id="IPR024167">
    <property type="entry name" value="Cytochrome_c4-like"/>
</dbReference>
<feature type="binding site" description="axial binding residue" evidence="9">
    <location>
        <position position="107"/>
    </location>
    <ligand>
        <name>heme c</name>
        <dbReference type="ChEBI" id="CHEBI:61717"/>
        <label>1</label>
    </ligand>
    <ligandPart>
        <name>Fe</name>
        <dbReference type="ChEBI" id="CHEBI:18248"/>
    </ligandPart>
</feature>
<comment type="subcellular location">
    <subcellularLocation>
        <location evidence="1">Periplasm</location>
    </subcellularLocation>
</comment>
<evidence type="ECO:0000256" key="5">
    <source>
        <dbReference type="ARBA" id="ARBA00022764"/>
    </source>
</evidence>
<dbReference type="PROSITE" id="PS51257">
    <property type="entry name" value="PROKAR_LIPOPROTEIN"/>
    <property type="match status" value="1"/>
</dbReference>
<feature type="domain" description="Cytochrome c" evidence="11">
    <location>
        <begin position="32"/>
        <end position="130"/>
    </location>
</feature>
<feature type="binding site" description="covalent" evidence="8">
    <location>
        <position position="56"/>
    </location>
    <ligand>
        <name>heme c</name>
        <dbReference type="ChEBI" id="CHEBI:61717"/>
        <label>1</label>
    </ligand>
</feature>
<keyword evidence="4 9" id="KW-0479">Metal-binding</keyword>
<dbReference type="Gene3D" id="1.10.760.10">
    <property type="entry name" value="Cytochrome c-like domain"/>
    <property type="match status" value="2"/>
</dbReference>
<feature type="binding site" description="covalent" evidence="8">
    <location>
        <position position="53"/>
    </location>
    <ligand>
        <name>heme c</name>
        <dbReference type="ChEBI" id="CHEBI:61717"/>
        <label>1</label>
    </ligand>
</feature>
<dbReference type="STRING" id="643674.PAEH1_07830"/>
<reference evidence="13" key="3">
    <citation type="submission" date="2021-09" db="EMBL/GenBank/DDBJ databases">
        <authorList>
            <person name="Gilroy R."/>
        </authorList>
    </citation>
    <scope>NUCLEOTIDE SEQUENCE</scope>
    <source>
        <strain evidence="13">CHK175-13533</strain>
    </source>
</reference>
<evidence type="ECO:0000313" key="12">
    <source>
        <dbReference type="EMBL" id="AQS51484.1"/>
    </source>
</evidence>
<dbReference type="EMBL" id="CP019697">
    <property type="protein sequence ID" value="AQS51484.1"/>
    <property type="molecule type" value="Genomic_DNA"/>
</dbReference>
<dbReference type="InterPro" id="IPR036909">
    <property type="entry name" value="Cyt_c-like_dom_sf"/>
</dbReference>
<proteinExistence type="predicted"/>
<dbReference type="KEGG" id="phn:PAEH1_07830"/>
<keyword evidence="10" id="KW-0732">Signal</keyword>
<dbReference type="SUPFAM" id="SSF46626">
    <property type="entry name" value="Cytochrome c"/>
    <property type="match status" value="2"/>
</dbReference>
<evidence type="ECO:0000256" key="7">
    <source>
        <dbReference type="ARBA" id="ARBA00023004"/>
    </source>
</evidence>
<feature type="domain" description="Cytochrome c" evidence="11">
    <location>
        <begin position="143"/>
        <end position="231"/>
    </location>
</feature>
<feature type="chain" id="PRO_5044566610" evidence="10">
    <location>
        <begin position="27"/>
        <end position="231"/>
    </location>
</feature>
<keyword evidence="2" id="KW-0813">Transport</keyword>
<evidence type="ECO:0000259" key="11">
    <source>
        <dbReference type="PROSITE" id="PS51007"/>
    </source>
</evidence>
<name>A0A1U9K0H2_9BURK</name>
<feature type="binding site" description="axial binding residue" evidence="9">
    <location>
        <position position="168"/>
    </location>
    <ligand>
        <name>heme c</name>
        <dbReference type="ChEBI" id="CHEBI:61717"/>
        <label>2</label>
    </ligand>
    <ligandPart>
        <name>Fe</name>
        <dbReference type="ChEBI" id="CHEBI:18248"/>
    </ligandPart>
</feature>
<keyword evidence="3 8" id="KW-0349">Heme</keyword>
<dbReference type="OrthoDB" id="9773456at2"/>
<evidence type="ECO:0000256" key="8">
    <source>
        <dbReference type="PIRSR" id="PIRSR000005-1"/>
    </source>
</evidence>
<dbReference type="Proteomes" id="UP000189369">
    <property type="component" value="Chromosome"/>
</dbReference>
<dbReference type="RefSeq" id="WP_077734056.1">
    <property type="nucleotide sequence ID" value="NZ_BMCQ01000003.1"/>
</dbReference>
<dbReference type="Proteomes" id="UP000700248">
    <property type="component" value="Unassembled WGS sequence"/>
</dbReference>
<dbReference type="GO" id="GO:0009055">
    <property type="term" value="F:electron transfer activity"/>
    <property type="evidence" value="ECO:0007669"/>
    <property type="project" value="InterPro"/>
</dbReference>
<evidence type="ECO:0000256" key="9">
    <source>
        <dbReference type="PIRSR" id="PIRSR000005-2"/>
    </source>
</evidence>
<feature type="binding site" description="axial binding residue" evidence="9">
    <location>
        <position position="208"/>
    </location>
    <ligand>
        <name>heme c</name>
        <dbReference type="ChEBI" id="CHEBI:61717"/>
        <label>2</label>
    </ligand>
    <ligandPart>
        <name>Fe</name>
        <dbReference type="ChEBI" id="CHEBI:18248"/>
    </ligandPart>
</feature>
<feature type="signal peptide" evidence="10">
    <location>
        <begin position="1"/>
        <end position="26"/>
    </location>
</feature>
<organism evidence="12 14">
    <name type="scientific">Paenalcaligenes hominis</name>
    <dbReference type="NCBI Taxonomy" id="643674"/>
    <lineage>
        <taxon>Bacteria</taxon>
        <taxon>Pseudomonadati</taxon>
        <taxon>Pseudomonadota</taxon>
        <taxon>Betaproteobacteria</taxon>
        <taxon>Burkholderiales</taxon>
        <taxon>Alcaligenaceae</taxon>
        <taxon>Paenalcaligenes</taxon>
    </lineage>
</organism>
<keyword evidence="7 9" id="KW-0408">Iron</keyword>
<evidence type="ECO:0000313" key="14">
    <source>
        <dbReference type="Proteomes" id="UP000189369"/>
    </source>
</evidence>
<evidence type="ECO:0000256" key="10">
    <source>
        <dbReference type="SAM" id="SignalP"/>
    </source>
</evidence>
<dbReference type="InterPro" id="IPR050597">
    <property type="entry name" value="Cytochrome_c_Oxidase_Subunit"/>
</dbReference>